<sequence length="1048" mass="119735">MHAVCRVNSIVGDEITLSDLRKSNTYPPVEKDRKGFQLGYALPTSFEKTIPDYRKRILLALFKGLVIPPLITTLILWRQPGVLRSLISFISIPITITLRSRYSVWKQDNEARRLNAKVIPRVQGKLPGNLDIVRRIMKSLRQDYILQGFADLLREHNTTILNTRFFWDDQIISMDEGVMQFVFSTGFSHFEKGILWHERIDKLLGTGLFNAEGAAWKKGRAMARPFFSKDRISDVDIFERTSSKTLDLISARSNKTQPIDTQDLVARFTLDSASEFLFGIQLDTLSRPLTEPGKVKLGPKGSIPIDRTEEFDVFTEAFERVAVIVTRRGTQGTTWPLMELTKDLTEEPIQIIMDWLEPLVKVAVEKRNSMKGLQSAMEDSVFLDFLASQTDGQCGTYSTATLLTFIIYLFAMHPEVCEKLREEILTTFGPDQSPSYDKLKGLKYLHAVFNETLRLFPSAPLIARISGDVPLVIPTAKGSIYFPRRTQVMNISLLLHRRHDLWGEDADEFCPERWFDKKTLAKCIGQEFAFNETAYFLVRLLQRFKAFKLAPQYQPEGSLPNPAWEGRPGRQSIEKITPAINMTVHSKLPSIGSGWRTPSQVFTGGYITHLYISIPETMIIVLLLIWLHSLVTSCTTVPLNDVPTDKCLHDIALPTVESDDTLRSSLEILWSCLATTFAVTWISVHPNMSPPGEKVWWITWRRFKLMFWALVAPEFVVLWAWRQRQAARKIAREVRILAKERNQKYGHDWTITHGHFFQMGGFLLQGSDDKLNVLYFEQFQSLVGKIIDIPSISIEEINDKSKSDPLGKSVATLQILWFIIQVIARLINHLDITQVELTTAALACLNATMYILWWNKPLDVRCSVIISPRPPNFLNQPDRIPDSAICRQDPDFSLQIIERRNEGQTSPNTSYETCITEPFLDIAHTIVDNLRHAFKEGFRVGIKQFFEWLIYPFICLMIGIVIDRKSMLGDQTPIFYVWTGHQILNGGEYKTESFSAPRSENFRTRLSDPSYESIGIISFYHSGNESVLIVLTSFSSHIRRGDALAAYV</sequence>
<evidence type="ECO:0000256" key="3">
    <source>
        <dbReference type="ARBA" id="ARBA00022617"/>
    </source>
</evidence>
<dbReference type="GO" id="GO:0020037">
    <property type="term" value="F:heme binding"/>
    <property type="evidence" value="ECO:0007669"/>
    <property type="project" value="InterPro"/>
</dbReference>
<feature type="transmembrane region" description="Helical" evidence="8">
    <location>
        <begin position="668"/>
        <end position="685"/>
    </location>
</feature>
<dbReference type="Gene3D" id="1.10.630.10">
    <property type="entry name" value="Cytochrome P450"/>
    <property type="match status" value="1"/>
</dbReference>
<protein>
    <recommendedName>
        <fullName evidence="11">Cytochrome P450</fullName>
    </recommendedName>
</protein>
<comment type="caution">
    <text evidence="9">The sequence shown here is derived from an EMBL/GenBank/DDBJ whole genome shotgun (WGS) entry which is preliminary data.</text>
</comment>
<feature type="transmembrane region" description="Helical" evidence="8">
    <location>
        <begin position="606"/>
        <end position="627"/>
    </location>
</feature>
<gene>
    <name evidence="9" type="ORF">Clacol_003424</name>
</gene>
<keyword evidence="3" id="KW-0349">Heme</keyword>
<accession>A0AAV5A6B6</accession>
<dbReference type="GO" id="GO:0005506">
    <property type="term" value="F:iron ion binding"/>
    <property type="evidence" value="ECO:0007669"/>
    <property type="project" value="InterPro"/>
</dbReference>
<dbReference type="GO" id="GO:0016705">
    <property type="term" value="F:oxidoreductase activity, acting on paired donors, with incorporation or reduction of molecular oxygen"/>
    <property type="evidence" value="ECO:0007669"/>
    <property type="project" value="InterPro"/>
</dbReference>
<feature type="transmembrane region" description="Helical" evidence="8">
    <location>
        <begin position="57"/>
        <end position="77"/>
    </location>
</feature>
<dbReference type="InterPro" id="IPR047146">
    <property type="entry name" value="Cyt_P450_E_CYP52_fungi"/>
</dbReference>
<dbReference type="InterPro" id="IPR001128">
    <property type="entry name" value="Cyt_P450"/>
</dbReference>
<dbReference type="InterPro" id="IPR036396">
    <property type="entry name" value="Cyt_P450_sf"/>
</dbReference>
<dbReference type="InterPro" id="IPR002401">
    <property type="entry name" value="Cyt_P450_E_grp-I"/>
</dbReference>
<dbReference type="PRINTS" id="PR00463">
    <property type="entry name" value="EP450I"/>
</dbReference>
<evidence type="ECO:0000256" key="7">
    <source>
        <dbReference type="ARBA" id="ARBA00023033"/>
    </source>
</evidence>
<evidence type="ECO:0008006" key="11">
    <source>
        <dbReference type="Google" id="ProtNLM"/>
    </source>
</evidence>
<evidence type="ECO:0000313" key="9">
    <source>
        <dbReference type="EMBL" id="GJJ09202.1"/>
    </source>
</evidence>
<feature type="transmembrane region" description="Helical" evidence="8">
    <location>
        <begin position="705"/>
        <end position="722"/>
    </location>
</feature>
<name>A0AAV5A6B6_9AGAM</name>
<evidence type="ECO:0000256" key="5">
    <source>
        <dbReference type="ARBA" id="ARBA00023002"/>
    </source>
</evidence>
<keyword evidence="8" id="KW-1133">Transmembrane helix</keyword>
<organism evidence="9 10">
    <name type="scientific">Clathrus columnatus</name>
    <dbReference type="NCBI Taxonomy" id="1419009"/>
    <lineage>
        <taxon>Eukaryota</taxon>
        <taxon>Fungi</taxon>
        <taxon>Dikarya</taxon>
        <taxon>Basidiomycota</taxon>
        <taxon>Agaricomycotina</taxon>
        <taxon>Agaricomycetes</taxon>
        <taxon>Phallomycetidae</taxon>
        <taxon>Phallales</taxon>
        <taxon>Clathraceae</taxon>
        <taxon>Clathrus</taxon>
    </lineage>
</organism>
<dbReference type="SUPFAM" id="SSF48264">
    <property type="entry name" value="Cytochrome P450"/>
    <property type="match status" value="1"/>
</dbReference>
<reference evidence="9" key="1">
    <citation type="submission" date="2021-10" db="EMBL/GenBank/DDBJ databases">
        <title>De novo Genome Assembly of Clathrus columnatus (Basidiomycota, Fungi) Using Illumina and Nanopore Sequence Data.</title>
        <authorList>
            <person name="Ogiso-Tanaka E."/>
            <person name="Itagaki H."/>
            <person name="Hosoya T."/>
            <person name="Hosaka K."/>
        </authorList>
    </citation>
    <scope>NUCLEOTIDE SEQUENCE</scope>
    <source>
        <strain evidence="9">MO-923</strain>
    </source>
</reference>
<keyword evidence="7" id="KW-0503">Monooxygenase</keyword>
<keyword evidence="6" id="KW-0408">Iron</keyword>
<keyword evidence="10" id="KW-1185">Reference proteome</keyword>
<keyword evidence="4" id="KW-0479">Metal-binding</keyword>
<dbReference type="GO" id="GO:0004497">
    <property type="term" value="F:monooxygenase activity"/>
    <property type="evidence" value="ECO:0007669"/>
    <property type="project" value="UniProtKB-KW"/>
</dbReference>
<feature type="transmembrane region" description="Helical" evidence="8">
    <location>
        <begin position="945"/>
        <end position="962"/>
    </location>
</feature>
<evidence type="ECO:0000313" key="10">
    <source>
        <dbReference type="Proteomes" id="UP001050691"/>
    </source>
</evidence>
<evidence type="ECO:0000256" key="6">
    <source>
        <dbReference type="ARBA" id="ARBA00023004"/>
    </source>
</evidence>
<dbReference type="Pfam" id="PF00067">
    <property type="entry name" value="p450"/>
    <property type="match status" value="2"/>
</dbReference>
<keyword evidence="5" id="KW-0560">Oxidoreductase</keyword>
<dbReference type="EMBL" id="BPWL01000004">
    <property type="protein sequence ID" value="GJJ09202.1"/>
    <property type="molecule type" value="Genomic_DNA"/>
</dbReference>
<evidence type="ECO:0000256" key="8">
    <source>
        <dbReference type="SAM" id="Phobius"/>
    </source>
</evidence>
<comment type="cofactor">
    <cofactor evidence="1">
        <name>heme</name>
        <dbReference type="ChEBI" id="CHEBI:30413"/>
    </cofactor>
</comment>
<evidence type="ECO:0000256" key="4">
    <source>
        <dbReference type="ARBA" id="ARBA00022723"/>
    </source>
</evidence>
<keyword evidence="8" id="KW-0812">Transmembrane</keyword>
<dbReference type="PANTHER" id="PTHR24287">
    <property type="entry name" value="P450, PUTATIVE (EUROFUNG)-RELATED"/>
    <property type="match status" value="1"/>
</dbReference>
<dbReference type="AlphaFoldDB" id="A0AAV5A6B6"/>
<proteinExistence type="inferred from homology"/>
<evidence type="ECO:0000256" key="1">
    <source>
        <dbReference type="ARBA" id="ARBA00001971"/>
    </source>
</evidence>
<comment type="similarity">
    <text evidence="2">Belongs to the cytochrome P450 family.</text>
</comment>
<evidence type="ECO:0000256" key="2">
    <source>
        <dbReference type="ARBA" id="ARBA00010617"/>
    </source>
</evidence>
<dbReference type="Proteomes" id="UP001050691">
    <property type="component" value="Unassembled WGS sequence"/>
</dbReference>
<keyword evidence="8" id="KW-0472">Membrane</keyword>
<dbReference type="PANTHER" id="PTHR24287:SF1">
    <property type="entry name" value="P450, PUTATIVE (EUROFUNG)-RELATED"/>
    <property type="match status" value="1"/>
</dbReference>